<dbReference type="EMBL" id="NGPX01000090">
    <property type="protein sequence ID" value="OYS91987.1"/>
    <property type="molecule type" value="Genomic_DNA"/>
</dbReference>
<evidence type="ECO:0000313" key="1">
    <source>
        <dbReference type="EMBL" id="OYS91987.1"/>
    </source>
</evidence>
<gene>
    <name evidence="1" type="ORF">CBG15_10065</name>
</gene>
<comment type="caution">
    <text evidence="1">The sequence shown here is derived from an EMBL/GenBank/DDBJ whole genome shotgun (WGS) entry which is preliminary data.</text>
</comment>
<organism evidence="1 2">
    <name type="scientific">Limosilactobacillus reuteri</name>
    <name type="common">Lactobacillus reuteri</name>
    <dbReference type="NCBI Taxonomy" id="1598"/>
    <lineage>
        <taxon>Bacteria</taxon>
        <taxon>Bacillati</taxon>
        <taxon>Bacillota</taxon>
        <taxon>Bacilli</taxon>
        <taxon>Lactobacillales</taxon>
        <taxon>Lactobacillaceae</taxon>
        <taxon>Limosilactobacillus</taxon>
    </lineage>
</organism>
<dbReference type="AlphaFoldDB" id="A0AB73PKK7"/>
<dbReference type="Proteomes" id="UP000216681">
    <property type="component" value="Unassembled WGS sequence"/>
</dbReference>
<evidence type="ECO:0000313" key="2">
    <source>
        <dbReference type="Proteomes" id="UP000216681"/>
    </source>
</evidence>
<reference evidence="1 2" key="2">
    <citation type="submission" date="2017-09" db="EMBL/GenBank/DDBJ databases">
        <title>Tripartite evolution among Lactobacillus johnsonii, Lactobacillus taiwanensis, Lactobacillus reuteri and their rodent host.</title>
        <authorList>
            <person name="Wang T."/>
            <person name="Knowles S."/>
            <person name="Cheng C."/>
        </authorList>
    </citation>
    <scope>NUCLEOTIDE SEQUENCE [LARGE SCALE GENOMIC DNA]</scope>
    <source>
        <strain evidence="1 2">105n</strain>
    </source>
</reference>
<dbReference type="RefSeq" id="WP_094512223.1">
    <property type="nucleotide sequence ID" value="NZ_NGPU01000087.1"/>
</dbReference>
<proteinExistence type="predicted"/>
<protein>
    <submittedName>
        <fullName evidence="1">Uncharacterized protein</fullName>
    </submittedName>
</protein>
<name>A0AB73PKK7_LIMRT</name>
<sequence>MNAHPTYDITWHYDLQRKKVVVTNVHLTIPSGLAPKTGGGFWDTYVIKRAIDPVPVKDPTRWPFGKQGDATGVDGNSLKEKYFPGSLAFYAHNNKTQEEVKAIKDYHGSYDAIQNPDGTWSLITIYDRSGTSIQHDYPRYGDPAWAEWGETTPVATVTLPKLNTTSANYHYNTSVIRL</sequence>
<accession>A0AB73PKK7</accession>
<reference evidence="1 2" key="1">
    <citation type="submission" date="2017-05" db="EMBL/GenBank/DDBJ databases">
        <authorList>
            <person name="Lin X.B."/>
            <person name="Stothard P."/>
            <person name="Tasseva G."/>
            <person name="Walter J."/>
        </authorList>
    </citation>
    <scope>NUCLEOTIDE SEQUENCE [LARGE SCALE GENOMIC DNA]</scope>
    <source>
        <strain evidence="1 2">105n</strain>
    </source>
</reference>